<name>A0A9P5T9W7_9AGAM</name>
<evidence type="ECO:0000313" key="7">
    <source>
        <dbReference type="EMBL" id="KAF8481342.1"/>
    </source>
</evidence>
<evidence type="ECO:0000259" key="5">
    <source>
        <dbReference type="Pfam" id="PF00501"/>
    </source>
</evidence>
<dbReference type="InterPro" id="IPR000873">
    <property type="entry name" value="AMP-dep_synth/lig_dom"/>
</dbReference>
<dbReference type="Proteomes" id="UP000759537">
    <property type="component" value="Unassembled WGS sequence"/>
</dbReference>
<evidence type="ECO:0000256" key="2">
    <source>
        <dbReference type="ARBA" id="ARBA00022598"/>
    </source>
</evidence>
<evidence type="ECO:0000313" key="8">
    <source>
        <dbReference type="Proteomes" id="UP000759537"/>
    </source>
</evidence>
<dbReference type="Gene3D" id="3.30.300.30">
    <property type="match status" value="1"/>
</dbReference>
<dbReference type="Pfam" id="PF13193">
    <property type="entry name" value="AMP-binding_C"/>
    <property type="match status" value="1"/>
</dbReference>
<keyword evidence="4" id="KW-0443">Lipid metabolism</keyword>
<dbReference type="OrthoDB" id="10253115at2759"/>
<dbReference type="GO" id="GO:0006631">
    <property type="term" value="P:fatty acid metabolic process"/>
    <property type="evidence" value="ECO:0007669"/>
    <property type="project" value="UniProtKB-KW"/>
</dbReference>
<dbReference type="PROSITE" id="PS00455">
    <property type="entry name" value="AMP_BINDING"/>
    <property type="match status" value="1"/>
</dbReference>
<feature type="domain" description="AMP-binding enzyme C-terminal" evidence="6">
    <location>
        <begin position="507"/>
        <end position="589"/>
    </location>
</feature>
<sequence>MYFRMSVALRAGTARSMHFGVSTAMRAVTARSMHFGSAFAAFRPTPASIPPSDARFTLSTPRGLPVHIHPLNPLEFLLRAAQIYPEKLALAHPDVQFPVFYTYSVWAQRVQNFAYGLVRAGIQPGDRIAVLSPNSPMIAEALQGVIGARAIATTINIRLTKQEIDYILTHCGAKLIFVDHEYEHLVSDAKARIIVCNDTGRAGDPYEDFLTAGRDFSQEKGWAGLEMDADENKPLSLNYTSGTTGRPKGVLTTLRGTYLASIAEAFEAQLGMESTYLWILPMFHAAGWTFPWSLPFSFSTQITMRTVDYSLIWKHFLNSGVTHYCGAPTVQIGITNHPSAKKVPHPIKTIIAGAAPTAHLLSQLESMNFQSVHVYGLTETYGPVTRNYPQPSWNTLPSSSRAKLAARQGHAFATSFPLRVIHPTTTPGEELVDVPRDGKTVGEIVVRGNIVMQGYFQDPDATARAFDGGYFHSGDLAVWHPDGSVQIQDRMKDIIISGGENASSLAIEQELANHPDVLEVSVVGREHPKWGERPMAYVILHTESAPRWAGKHAEFSSALKAHARERLPGFATPEWVVVVEELPKTSTGKIMKTVLRKQAASAKL</sequence>
<dbReference type="PANTHER" id="PTHR43859">
    <property type="entry name" value="ACYL-ACTIVATING ENZYME"/>
    <property type="match status" value="1"/>
</dbReference>
<comment type="caution">
    <text evidence="7">The sequence shown here is derived from an EMBL/GenBank/DDBJ whole genome shotgun (WGS) entry which is preliminary data.</text>
</comment>
<reference evidence="7" key="1">
    <citation type="submission" date="2019-10" db="EMBL/GenBank/DDBJ databases">
        <authorList>
            <consortium name="DOE Joint Genome Institute"/>
            <person name="Kuo A."/>
            <person name="Miyauchi S."/>
            <person name="Kiss E."/>
            <person name="Drula E."/>
            <person name="Kohler A."/>
            <person name="Sanchez-Garcia M."/>
            <person name="Andreopoulos B."/>
            <person name="Barry K.W."/>
            <person name="Bonito G."/>
            <person name="Buee M."/>
            <person name="Carver A."/>
            <person name="Chen C."/>
            <person name="Cichocki N."/>
            <person name="Clum A."/>
            <person name="Culley D."/>
            <person name="Crous P.W."/>
            <person name="Fauchery L."/>
            <person name="Girlanda M."/>
            <person name="Hayes R."/>
            <person name="Keri Z."/>
            <person name="LaButti K."/>
            <person name="Lipzen A."/>
            <person name="Lombard V."/>
            <person name="Magnuson J."/>
            <person name="Maillard F."/>
            <person name="Morin E."/>
            <person name="Murat C."/>
            <person name="Nolan M."/>
            <person name="Ohm R."/>
            <person name="Pangilinan J."/>
            <person name="Pereira M."/>
            <person name="Perotto S."/>
            <person name="Peter M."/>
            <person name="Riley R."/>
            <person name="Sitrit Y."/>
            <person name="Stielow B."/>
            <person name="Szollosi G."/>
            <person name="Zifcakova L."/>
            <person name="Stursova M."/>
            <person name="Spatafora J.W."/>
            <person name="Tedersoo L."/>
            <person name="Vaario L.-M."/>
            <person name="Yamada A."/>
            <person name="Yan M."/>
            <person name="Wang P."/>
            <person name="Xu J."/>
            <person name="Bruns T."/>
            <person name="Baldrian P."/>
            <person name="Vilgalys R."/>
            <person name="Henrissat B."/>
            <person name="Grigoriev I.V."/>
            <person name="Hibbett D."/>
            <person name="Nagy L.G."/>
            <person name="Martin F.M."/>
        </authorList>
    </citation>
    <scope>NUCLEOTIDE SEQUENCE</scope>
    <source>
        <strain evidence="7">Prilba</strain>
    </source>
</reference>
<feature type="domain" description="AMP-dependent synthetase/ligase" evidence="5">
    <location>
        <begin position="79"/>
        <end position="456"/>
    </location>
</feature>
<keyword evidence="2" id="KW-0436">Ligase</keyword>
<dbReference type="InterPro" id="IPR025110">
    <property type="entry name" value="AMP-bd_C"/>
</dbReference>
<evidence type="ECO:0000256" key="1">
    <source>
        <dbReference type="ARBA" id="ARBA00006432"/>
    </source>
</evidence>
<evidence type="ECO:0000259" key="6">
    <source>
        <dbReference type="Pfam" id="PF13193"/>
    </source>
</evidence>
<dbReference type="Gene3D" id="3.40.50.12780">
    <property type="entry name" value="N-terminal domain of ligase-like"/>
    <property type="match status" value="1"/>
</dbReference>
<dbReference type="InterPro" id="IPR020845">
    <property type="entry name" value="AMP-binding_CS"/>
</dbReference>
<comment type="similarity">
    <text evidence="1">Belongs to the ATP-dependent AMP-binding enzyme family.</text>
</comment>
<organism evidence="7 8">
    <name type="scientific">Russula ochroleuca</name>
    <dbReference type="NCBI Taxonomy" id="152965"/>
    <lineage>
        <taxon>Eukaryota</taxon>
        <taxon>Fungi</taxon>
        <taxon>Dikarya</taxon>
        <taxon>Basidiomycota</taxon>
        <taxon>Agaricomycotina</taxon>
        <taxon>Agaricomycetes</taxon>
        <taxon>Russulales</taxon>
        <taxon>Russulaceae</taxon>
        <taxon>Russula</taxon>
    </lineage>
</organism>
<dbReference type="InterPro" id="IPR042099">
    <property type="entry name" value="ANL_N_sf"/>
</dbReference>
<proteinExistence type="inferred from homology"/>
<evidence type="ECO:0000256" key="3">
    <source>
        <dbReference type="ARBA" id="ARBA00022832"/>
    </source>
</evidence>
<dbReference type="InterPro" id="IPR045851">
    <property type="entry name" value="AMP-bd_C_sf"/>
</dbReference>
<protein>
    <submittedName>
        <fullName evidence="7">Acetyl-CoA synthetase-like protein</fullName>
    </submittedName>
</protein>
<reference evidence="7" key="2">
    <citation type="journal article" date="2020" name="Nat. Commun.">
        <title>Large-scale genome sequencing of mycorrhizal fungi provides insights into the early evolution of symbiotic traits.</title>
        <authorList>
            <person name="Miyauchi S."/>
            <person name="Kiss E."/>
            <person name="Kuo A."/>
            <person name="Drula E."/>
            <person name="Kohler A."/>
            <person name="Sanchez-Garcia M."/>
            <person name="Morin E."/>
            <person name="Andreopoulos B."/>
            <person name="Barry K.W."/>
            <person name="Bonito G."/>
            <person name="Buee M."/>
            <person name="Carver A."/>
            <person name="Chen C."/>
            <person name="Cichocki N."/>
            <person name="Clum A."/>
            <person name="Culley D."/>
            <person name="Crous P.W."/>
            <person name="Fauchery L."/>
            <person name="Girlanda M."/>
            <person name="Hayes R.D."/>
            <person name="Keri Z."/>
            <person name="LaButti K."/>
            <person name="Lipzen A."/>
            <person name="Lombard V."/>
            <person name="Magnuson J."/>
            <person name="Maillard F."/>
            <person name="Murat C."/>
            <person name="Nolan M."/>
            <person name="Ohm R.A."/>
            <person name="Pangilinan J."/>
            <person name="Pereira M.F."/>
            <person name="Perotto S."/>
            <person name="Peter M."/>
            <person name="Pfister S."/>
            <person name="Riley R."/>
            <person name="Sitrit Y."/>
            <person name="Stielow J.B."/>
            <person name="Szollosi G."/>
            <person name="Zifcakova L."/>
            <person name="Stursova M."/>
            <person name="Spatafora J.W."/>
            <person name="Tedersoo L."/>
            <person name="Vaario L.M."/>
            <person name="Yamada A."/>
            <person name="Yan M."/>
            <person name="Wang P."/>
            <person name="Xu J."/>
            <person name="Bruns T."/>
            <person name="Baldrian P."/>
            <person name="Vilgalys R."/>
            <person name="Dunand C."/>
            <person name="Henrissat B."/>
            <person name="Grigoriev I.V."/>
            <person name="Hibbett D."/>
            <person name="Nagy L.G."/>
            <person name="Martin F.M."/>
        </authorList>
    </citation>
    <scope>NUCLEOTIDE SEQUENCE</scope>
    <source>
        <strain evidence="7">Prilba</strain>
    </source>
</reference>
<dbReference type="EMBL" id="WHVB01000007">
    <property type="protein sequence ID" value="KAF8481342.1"/>
    <property type="molecule type" value="Genomic_DNA"/>
</dbReference>
<dbReference type="PANTHER" id="PTHR43859:SF4">
    <property type="entry name" value="BUTANOATE--COA LIGASE AAE1-RELATED"/>
    <property type="match status" value="1"/>
</dbReference>
<dbReference type="GO" id="GO:0016874">
    <property type="term" value="F:ligase activity"/>
    <property type="evidence" value="ECO:0007669"/>
    <property type="project" value="UniProtKB-KW"/>
</dbReference>
<accession>A0A9P5T9W7</accession>
<dbReference type="AlphaFoldDB" id="A0A9P5T9W7"/>
<keyword evidence="8" id="KW-1185">Reference proteome</keyword>
<dbReference type="Pfam" id="PF00501">
    <property type="entry name" value="AMP-binding"/>
    <property type="match status" value="1"/>
</dbReference>
<gene>
    <name evidence="7" type="ORF">DFH94DRAFT_452473</name>
</gene>
<keyword evidence="3" id="KW-0276">Fatty acid metabolism</keyword>
<evidence type="ECO:0000256" key="4">
    <source>
        <dbReference type="ARBA" id="ARBA00023098"/>
    </source>
</evidence>
<dbReference type="SUPFAM" id="SSF56801">
    <property type="entry name" value="Acetyl-CoA synthetase-like"/>
    <property type="match status" value="1"/>
</dbReference>